<organism evidence="9 10">
    <name type="scientific">Capnocytophaga cynodegmi</name>
    <dbReference type="NCBI Taxonomy" id="28189"/>
    <lineage>
        <taxon>Bacteria</taxon>
        <taxon>Pseudomonadati</taxon>
        <taxon>Bacteroidota</taxon>
        <taxon>Flavobacteriia</taxon>
        <taxon>Flavobacteriales</taxon>
        <taxon>Flavobacteriaceae</taxon>
        <taxon>Capnocytophaga</taxon>
    </lineage>
</organism>
<dbReference type="CDD" id="cd07717">
    <property type="entry name" value="RNaseZ_ZiPD-like_MBL-fold"/>
    <property type="match status" value="1"/>
</dbReference>
<feature type="binding site" evidence="8">
    <location>
        <position position="268"/>
    </location>
    <ligand>
        <name>Zn(2+)</name>
        <dbReference type="ChEBI" id="CHEBI:29105"/>
        <label>2</label>
        <note>catalytic</note>
    </ligand>
</feature>
<dbReference type="EC" id="3.1.26.11" evidence="8"/>
<dbReference type="Proteomes" id="UP000038055">
    <property type="component" value="Unassembled WGS sequence"/>
</dbReference>
<protein>
    <recommendedName>
        <fullName evidence="8">Ribonuclease Z</fullName>
        <shortName evidence="8">RNase Z</shortName>
        <ecNumber evidence="8">3.1.26.11</ecNumber>
    </recommendedName>
    <alternativeName>
        <fullName evidence="8">tRNA 3 endonuclease</fullName>
    </alternativeName>
    <alternativeName>
        <fullName evidence="8">tRNase Z</fullName>
    </alternativeName>
</protein>
<comment type="function">
    <text evidence="8">Zinc phosphodiesterase, which displays some tRNA 3'-processing endonuclease activity. Probably involved in tRNA maturation, by removing a 3'-trailer from precursor tRNA.</text>
</comment>
<dbReference type="GO" id="GO:0042781">
    <property type="term" value="F:3'-tRNA processing endoribonuclease activity"/>
    <property type="evidence" value="ECO:0007669"/>
    <property type="project" value="UniProtKB-UniRule"/>
</dbReference>
<dbReference type="SUPFAM" id="SSF56281">
    <property type="entry name" value="Metallo-hydrolase/oxidoreductase"/>
    <property type="match status" value="1"/>
</dbReference>
<dbReference type="NCBIfam" id="NF000801">
    <property type="entry name" value="PRK00055.1-3"/>
    <property type="match status" value="1"/>
</dbReference>
<dbReference type="Pfam" id="PF23023">
    <property type="entry name" value="Anti-Pycsar_Apyc1"/>
    <property type="match status" value="1"/>
</dbReference>
<dbReference type="NCBIfam" id="TIGR02651">
    <property type="entry name" value="RNase_Z"/>
    <property type="match status" value="1"/>
</dbReference>
<evidence type="ECO:0000313" key="9">
    <source>
        <dbReference type="EMBL" id="CEN32555.1"/>
    </source>
</evidence>
<keyword evidence="4 8" id="KW-0479">Metal-binding</keyword>
<keyword evidence="7 8" id="KW-0862">Zinc</keyword>
<comment type="catalytic activity">
    <reaction evidence="8">
        <text>Endonucleolytic cleavage of RNA, removing extra 3' nucleotides from tRNA precursor, generating 3' termini of tRNAs. A 3'-hydroxy group is left at the tRNA terminus and a 5'-phosphoryl group is left at the trailer molecule.</text>
        <dbReference type="EC" id="3.1.26.11"/>
    </reaction>
</comment>
<feature type="binding site" evidence="8">
    <location>
        <position position="60"/>
    </location>
    <ligand>
        <name>Zn(2+)</name>
        <dbReference type="ChEBI" id="CHEBI:29105"/>
        <label>1</label>
        <note>catalytic</note>
    </ligand>
</feature>
<comment type="similarity">
    <text evidence="8">Belongs to the RNase Z family.</text>
</comment>
<dbReference type="InterPro" id="IPR013471">
    <property type="entry name" value="RNase_Z/BN"/>
</dbReference>
<dbReference type="InterPro" id="IPR036866">
    <property type="entry name" value="RibonucZ/Hydroxyglut_hydro"/>
</dbReference>
<feature type="binding site" evidence="8">
    <location>
        <position position="62"/>
    </location>
    <ligand>
        <name>Zn(2+)</name>
        <dbReference type="ChEBI" id="CHEBI:29105"/>
        <label>1</label>
        <note>catalytic</note>
    </ligand>
</feature>
<keyword evidence="5 8" id="KW-0255">Endonuclease</keyword>
<evidence type="ECO:0000256" key="5">
    <source>
        <dbReference type="ARBA" id="ARBA00022759"/>
    </source>
</evidence>
<feature type="active site" description="Proton acceptor" evidence="8">
    <location>
        <position position="64"/>
    </location>
</feature>
<feature type="binding site" evidence="8">
    <location>
        <position position="210"/>
    </location>
    <ligand>
        <name>Zn(2+)</name>
        <dbReference type="ChEBI" id="CHEBI:29105"/>
        <label>1</label>
        <note>catalytic</note>
    </ligand>
</feature>
<dbReference type="HAMAP" id="MF_01818">
    <property type="entry name" value="RNase_Z_BN"/>
    <property type="match status" value="1"/>
</dbReference>
<evidence type="ECO:0000256" key="2">
    <source>
        <dbReference type="ARBA" id="ARBA00022694"/>
    </source>
</evidence>
<sequence>MEITILGCHSATPRANARPSSQVLETRGHLFLIDCGEGSQMALRNANVKFSRIKHIFISHLHGDHFFGLPGLISTFQLLGRETELHIYGPKGIKEAILLLLKLGGAWSSFYIHFHELESEVSEILLDDEKVQVRTIPLKHRVYTNGFLFQEKQTERRLNIDTIQNYGVQICDYQNIKNGKDIESENGEVIPNELLSFDPILPQSYAYCSDTLYFEALADAIQGVRVVYHESTFLKQHNDLATKTMHSTAFQAGLTAKKANAETLILGHYSSRYSDKKLFLNEAQEIFPNVHLSEDGKKFVFHN</sequence>
<proteinExistence type="inferred from homology"/>
<dbReference type="STRING" id="28189.CCYN74_10153"/>
<dbReference type="GO" id="GO:0008270">
    <property type="term" value="F:zinc ion binding"/>
    <property type="evidence" value="ECO:0007669"/>
    <property type="project" value="UniProtKB-UniRule"/>
</dbReference>
<dbReference type="PANTHER" id="PTHR46018">
    <property type="entry name" value="ZINC PHOSPHODIESTERASE ELAC PROTEIN 1"/>
    <property type="match status" value="1"/>
</dbReference>
<evidence type="ECO:0000256" key="7">
    <source>
        <dbReference type="ARBA" id="ARBA00022833"/>
    </source>
</evidence>
<dbReference type="AlphaFoldDB" id="A0A0B7GZF6"/>
<keyword evidence="2 8" id="KW-0819">tRNA processing</keyword>
<evidence type="ECO:0000256" key="8">
    <source>
        <dbReference type="HAMAP-Rule" id="MF_01818"/>
    </source>
</evidence>
<comment type="subunit">
    <text evidence="1 8">Homodimer.</text>
</comment>
<dbReference type="RefSeq" id="WP_041989758.1">
    <property type="nucleotide sequence ID" value="NZ_CDOD01000003.1"/>
</dbReference>
<dbReference type="eggNOG" id="COG1234">
    <property type="taxonomic scope" value="Bacteria"/>
</dbReference>
<accession>A0A0B7GZF6</accession>
<comment type="cofactor">
    <cofactor evidence="8">
        <name>Zn(2+)</name>
        <dbReference type="ChEBI" id="CHEBI:29105"/>
    </cofactor>
    <text evidence="8">Binds 2 Zn(2+) ions.</text>
</comment>
<keyword evidence="10" id="KW-1185">Reference proteome</keyword>
<reference evidence="10" key="1">
    <citation type="submission" date="2015-01" db="EMBL/GenBank/DDBJ databases">
        <authorList>
            <person name="MANFREDI Pablo"/>
        </authorList>
    </citation>
    <scope>NUCLEOTIDE SEQUENCE [LARGE SCALE GENOMIC DNA]</scope>
    <source>
        <strain evidence="10">Ccyn2B</strain>
    </source>
</reference>
<name>A0A0B7GZF6_9FLAO</name>
<dbReference type="PANTHER" id="PTHR46018:SF2">
    <property type="entry name" value="ZINC PHOSPHODIESTERASE ELAC PROTEIN 1"/>
    <property type="match status" value="1"/>
</dbReference>
<evidence type="ECO:0000313" key="10">
    <source>
        <dbReference type="Proteomes" id="UP000038055"/>
    </source>
</evidence>
<dbReference type="Gene3D" id="3.60.15.10">
    <property type="entry name" value="Ribonuclease Z/Hydroxyacylglutathione hydrolase-like"/>
    <property type="match status" value="1"/>
</dbReference>
<feature type="binding site" evidence="8">
    <location>
        <position position="64"/>
    </location>
    <ligand>
        <name>Zn(2+)</name>
        <dbReference type="ChEBI" id="CHEBI:29105"/>
        <label>2</label>
        <note>catalytic</note>
    </ligand>
</feature>
<keyword evidence="3 8" id="KW-0540">Nuclease</keyword>
<evidence type="ECO:0000256" key="3">
    <source>
        <dbReference type="ARBA" id="ARBA00022722"/>
    </source>
</evidence>
<feature type="binding site" evidence="8">
    <location>
        <position position="65"/>
    </location>
    <ligand>
        <name>Zn(2+)</name>
        <dbReference type="ChEBI" id="CHEBI:29105"/>
        <label>2</label>
        <note>catalytic</note>
    </ligand>
</feature>
<keyword evidence="6 8" id="KW-0378">Hydrolase</keyword>
<evidence type="ECO:0000256" key="6">
    <source>
        <dbReference type="ARBA" id="ARBA00022801"/>
    </source>
</evidence>
<gene>
    <name evidence="8 9" type="primary">rnz</name>
    <name evidence="9" type="ORF">CCYN2B_110074</name>
</gene>
<evidence type="ECO:0000256" key="4">
    <source>
        <dbReference type="ARBA" id="ARBA00022723"/>
    </source>
</evidence>
<dbReference type="EMBL" id="CDOD01000003">
    <property type="protein sequence ID" value="CEN32555.1"/>
    <property type="molecule type" value="Genomic_DNA"/>
</dbReference>
<feature type="binding site" evidence="8">
    <location>
        <position position="140"/>
    </location>
    <ligand>
        <name>Zn(2+)</name>
        <dbReference type="ChEBI" id="CHEBI:29105"/>
        <label>1</label>
        <note>catalytic</note>
    </ligand>
</feature>
<evidence type="ECO:0000256" key="1">
    <source>
        <dbReference type="ARBA" id="ARBA00011738"/>
    </source>
</evidence>
<feature type="binding site" evidence="8">
    <location>
        <position position="210"/>
    </location>
    <ligand>
        <name>Zn(2+)</name>
        <dbReference type="ChEBI" id="CHEBI:29105"/>
        <label>2</label>
        <note>catalytic</note>
    </ligand>
</feature>